<dbReference type="InterPro" id="IPR001570">
    <property type="entry name" value="Peptidase_M4_C_domain"/>
</dbReference>
<dbReference type="Pfam" id="PF07504">
    <property type="entry name" value="FTP"/>
    <property type="match status" value="1"/>
</dbReference>
<dbReference type="Gene3D" id="1.10.390.10">
    <property type="entry name" value="Neutral Protease Domain 2"/>
    <property type="match status" value="1"/>
</dbReference>
<dbReference type="InterPro" id="IPR013856">
    <property type="entry name" value="Peptidase_M4_domain"/>
</dbReference>
<dbReference type="PANTHER" id="PTHR33794:SF1">
    <property type="entry name" value="BACILLOLYSIN"/>
    <property type="match status" value="1"/>
</dbReference>
<name>M3A2N9_STRM1</name>
<accession>M3A2N9</accession>
<keyword evidence="2 9" id="KW-0645">Protease</keyword>
<sequence>MRHTPRIARSGSRRPAVAASAATVAAALLASGFAGAPAQAAGQEDPAKALHLSGKERLVPRGTVTDEDGTVHTRYERTYEGLPVLGGDLVVHQDKQGKVEDVTKAVEAAIKVPTTKAKISAPAARRQAMLASADEGAGAFISNQAPRKVVWAAKGTPVLAYETVVGGLQHDGTPSELHVVTDATTGKKLDEFQAIATGTGTGMYNGKVPVNSVKSGGRFYMKDGQRGGHTTFHAQNKKSGESFPAFSNTRDVWGNGKQSMAQTAAVDAQYGAAMTWDYYKNVLGRKGIKGNGKAANSFVHYGNGYNNAFWSDECFCMVYGDGKGNKAPLTSLDVAGHEMTHGVTSATARLRYEGESGGLNEATSDIFGTAVEFYARNGQDKGDYLIGEKLGKPLRYMDKPSKDGRSADYWRKDLGDLDVHYSSGVANHFFYLLAEGSGAKTINGVKYNSPTWGGIKVNGIGRGAAEKLWYKALTVYMTTNTDYKGARSATLKAARDMFGTKSKQYKTVQAAWDGVNVK</sequence>
<evidence type="ECO:0000259" key="12">
    <source>
        <dbReference type="Pfam" id="PF07504"/>
    </source>
</evidence>
<comment type="cofactor">
    <cofactor evidence="9">
        <name>Zn(2+)</name>
        <dbReference type="ChEBI" id="CHEBI:29105"/>
    </cofactor>
</comment>
<dbReference type="Proteomes" id="UP000011740">
    <property type="component" value="Unassembled WGS sequence"/>
</dbReference>
<evidence type="ECO:0000256" key="6">
    <source>
        <dbReference type="ARBA" id="ARBA00022833"/>
    </source>
</evidence>
<dbReference type="CDD" id="cd09597">
    <property type="entry name" value="M4_TLP"/>
    <property type="match status" value="1"/>
</dbReference>
<comment type="similarity">
    <text evidence="1 9">Belongs to the peptidase M4 family.</text>
</comment>
<evidence type="ECO:0000313" key="13">
    <source>
        <dbReference type="EMBL" id="EME99363.1"/>
    </source>
</evidence>
<evidence type="ECO:0000259" key="11">
    <source>
        <dbReference type="Pfam" id="PF02868"/>
    </source>
</evidence>
<dbReference type="Gene3D" id="3.10.450.490">
    <property type="match status" value="1"/>
</dbReference>
<dbReference type="EC" id="3.4.24.-" evidence="9"/>
<protein>
    <recommendedName>
        <fullName evidence="9">Neutral metalloproteinase</fullName>
        <ecNumber evidence="9">3.4.24.-</ecNumber>
    </recommendedName>
</protein>
<evidence type="ECO:0000256" key="3">
    <source>
        <dbReference type="ARBA" id="ARBA00022723"/>
    </source>
</evidence>
<feature type="chain" id="PRO_5023155903" description="Neutral metalloproteinase" evidence="9">
    <location>
        <begin position="41"/>
        <end position="518"/>
    </location>
</feature>
<dbReference type="InterPro" id="IPR006311">
    <property type="entry name" value="TAT_signal"/>
</dbReference>
<dbReference type="Gene3D" id="3.10.170.10">
    <property type="match status" value="1"/>
</dbReference>
<feature type="signal peptide" evidence="9">
    <location>
        <begin position="1"/>
        <end position="40"/>
    </location>
</feature>
<keyword evidence="4 9" id="KW-0732">Signal</keyword>
<evidence type="ECO:0000256" key="2">
    <source>
        <dbReference type="ARBA" id="ARBA00022670"/>
    </source>
</evidence>
<dbReference type="GO" id="GO:0004222">
    <property type="term" value="F:metalloendopeptidase activity"/>
    <property type="evidence" value="ECO:0007669"/>
    <property type="project" value="UniProtKB-UniRule"/>
</dbReference>
<dbReference type="GO" id="GO:0005576">
    <property type="term" value="C:extracellular region"/>
    <property type="evidence" value="ECO:0007669"/>
    <property type="project" value="UniProtKB-SubCell"/>
</dbReference>
<dbReference type="InterPro" id="IPR011096">
    <property type="entry name" value="FTP_domain"/>
</dbReference>
<dbReference type="RefSeq" id="WP_004946435.1">
    <property type="nucleotide sequence ID" value="NZ_AORZ01000050.1"/>
</dbReference>
<dbReference type="PANTHER" id="PTHR33794">
    <property type="entry name" value="BACILLOLYSIN"/>
    <property type="match status" value="1"/>
</dbReference>
<dbReference type="GO" id="GO:0006508">
    <property type="term" value="P:proteolysis"/>
    <property type="evidence" value="ECO:0007669"/>
    <property type="project" value="UniProtKB-KW"/>
</dbReference>
<feature type="active site" evidence="8">
    <location>
        <position position="338"/>
    </location>
</feature>
<dbReference type="SUPFAM" id="SSF55486">
    <property type="entry name" value="Metalloproteases ('zincins'), catalytic domain"/>
    <property type="match status" value="1"/>
</dbReference>
<keyword evidence="9" id="KW-0964">Secreted</keyword>
<keyword evidence="7 9" id="KW-0482">Metalloprotease</keyword>
<dbReference type="eggNOG" id="COG3227">
    <property type="taxonomic scope" value="Bacteria"/>
</dbReference>
<comment type="caution">
    <text evidence="13">The sequence shown here is derived from an EMBL/GenBank/DDBJ whole genome shotgun (WGS) entry which is preliminary data.</text>
</comment>
<reference evidence="13 14" key="1">
    <citation type="journal article" date="2013" name="Genome Announc.">
        <title>Whole-Genome Shotgun Assembly and Analysis of the Genome of Streptomyces mobaraensis DSM 40847, a Strain for Industrial Production of Microbial Transglutaminase.</title>
        <authorList>
            <person name="Yang H."/>
            <person name="He T."/>
            <person name="Wu W."/>
            <person name="Zhu W."/>
            <person name="Lu B."/>
            <person name="Sun W."/>
        </authorList>
    </citation>
    <scope>NUCLEOTIDE SEQUENCE [LARGE SCALE GENOMIC DNA]</scope>
    <source>
        <strain evidence="13 14">DSM 40847</strain>
    </source>
</reference>
<dbReference type="PATRIC" id="fig|1223523.3.peg.3400"/>
<keyword evidence="5 9" id="KW-0378">Hydrolase</keyword>
<proteinExistence type="inferred from homology"/>
<keyword evidence="3" id="KW-0479">Metal-binding</keyword>
<organism evidence="13 14">
    <name type="scientific">Streptomyces mobaraensis (strain ATCC 29032 / DSM 40847 / JCM 4168 / NBRC 13819 / NCIMB 11159 / IPCR 16-22)</name>
    <dbReference type="NCBI Taxonomy" id="1223523"/>
    <lineage>
        <taxon>Bacteria</taxon>
        <taxon>Bacillati</taxon>
        <taxon>Actinomycetota</taxon>
        <taxon>Actinomycetes</taxon>
        <taxon>Kitasatosporales</taxon>
        <taxon>Streptomycetaceae</taxon>
        <taxon>Streptomyces</taxon>
    </lineage>
</organism>
<dbReference type="EMBL" id="AORZ01000050">
    <property type="protein sequence ID" value="EME99363.1"/>
    <property type="molecule type" value="Genomic_DNA"/>
</dbReference>
<dbReference type="PRINTS" id="PR00730">
    <property type="entry name" value="THERMOLYSIN"/>
</dbReference>
<dbReference type="AlphaFoldDB" id="M3A2N9"/>
<dbReference type="Pfam" id="PF02868">
    <property type="entry name" value="Peptidase_M4_C"/>
    <property type="match status" value="1"/>
</dbReference>
<evidence type="ECO:0000256" key="7">
    <source>
        <dbReference type="ARBA" id="ARBA00023049"/>
    </source>
</evidence>
<comment type="subcellular location">
    <subcellularLocation>
        <location evidence="9">Secreted</location>
    </subcellularLocation>
</comment>
<dbReference type="Pfam" id="PF01447">
    <property type="entry name" value="Peptidase_M4"/>
    <property type="match status" value="1"/>
</dbReference>
<evidence type="ECO:0000259" key="10">
    <source>
        <dbReference type="Pfam" id="PF01447"/>
    </source>
</evidence>
<dbReference type="InterPro" id="IPR023612">
    <property type="entry name" value="Peptidase_M4"/>
</dbReference>
<dbReference type="InterPro" id="IPR027268">
    <property type="entry name" value="Peptidase_M4/M1_CTD_sf"/>
</dbReference>
<evidence type="ECO:0000256" key="9">
    <source>
        <dbReference type="RuleBase" id="RU366073"/>
    </source>
</evidence>
<dbReference type="PROSITE" id="PS51318">
    <property type="entry name" value="TAT"/>
    <property type="match status" value="1"/>
</dbReference>
<feature type="domain" description="FTP" evidence="12">
    <location>
        <begin position="58"/>
        <end position="105"/>
    </location>
</feature>
<comment type="function">
    <text evidence="9">Extracellular zinc metalloprotease.</text>
</comment>
<dbReference type="STRING" id="1223523.H340_16606"/>
<keyword evidence="6 9" id="KW-0862">Zinc</keyword>
<evidence type="ECO:0000256" key="5">
    <source>
        <dbReference type="ARBA" id="ARBA00022801"/>
    </source>
</evidence>
<evidence type="ECO:0000256" key="8">
    <source>
        <dbReference type="PIRSR" id="PIRSR623612-1"/>
    </source>
</evidence>
<evidence type="ECO:0000256" key="4">
    <source>
        <dbReference type="ARBA" id="ARBA00022729"/>
    </source>
</evidence>
<evidence type="ECO:0000313" key="14">
    <source>
        <dbReference type="Proteomes" id="UP000011740"/>
    </source>
</evidence>
<dbReference type="InterPro" id="IPR050728">
    <property type="entry name" value="Zinc_Metalloprotease_M4"/>
</dbReference>
<feature type="domain" description="Peptidase M4" evidence="10">
    <location>
        <begin position="197"/>
        <end position="345"/>
    </location>
</feature>
<feature type="domain" description="Peptidase M4 C-terminal" evidence="11">
    <location>
        <begin position="348"/>
        <end position="517"/>
    </location>
</feature>
<evidence type="ECO:0000256" key="1">
    <source>
        <dbReference type="ARBA" id="ARBA00009388"/>
    </source>
</evidence>
<gene>
    <name evidence="13" type="ORF">H340_16606</name>
</gene>
<feature type="active site" description="Proton donor" evidence="8">
    <location>
        <position position="420"/>
    </location>
</feature>
<dbReference type="GO" id="GO:0046872">
    <property type="term" value="F:metal ion binding"/>
    <property type="evidence" value="ECO:0007669"/>
    <property type="project" value="UniProtKB-UniRule"/>
</dbReference>